<accession>A0A948WDW9</accession>
<keyword evidence="1" id="KW-1133">Transmembrane helix</keyword>
<protein>
    <submittedName>
        <fullName evidence="2">Uncharacterized protein</fullName>
    </submittedName>
</protein>
<keyword evidence="1" id="KW-0812">Transmembrane</keyword>
<name>A0A948WDW9_UNCEI</name>
<feature type="transmembrane region" description="Helical" evidence="1">
    <location>
        <begin position="88"/>
        <end position="112"/>
    </location>
</feature>
<evidence type="ECO:0000313" key="2">
    <source>
        <dbReference type="EMBL" id="MBU2692243.1"/>
    </source>
</evidence>
<keyword evidence="1" id="KW-0472">Membrane</keyword>
<evidence type="ECO:0000256" key="1">
    <source>
        <dbReference type="SAM" id="Phobius"/>
    </source>
</evidence>
<gene>
    <name evidence="2" type="ORF">KJ970_15075</name>
</gene>
<reference evidence="2" key="1">
    <citation type="submission" date="2021-05" db="EMBL/GenBank/DDBJ databases">
        <title>Energy efficiency and biological interactions define the core microbiome of deep oligotrophic groundwater.</title>
        <authorList>
            <person name="Mehrshad M."/>
            <person name="Lopez-Fernandez M."/>
            <person name="Bell E."/>
            <person name="Bernier-Latmani R."/>
            <person name="Bertilsson S."/>
            <person name="Dopson M."/>
        </authorList>
    </citation>
    <scope>NUCLEOTIDE SEQUENCE</scope>
    <source>
        <strain evidence="2">Modern_marine.mb.64</strain>
    </source>
</reference>
<proteinExistence type="predicted"/>
<dbReference type="Proteomes" id="UP000777784">
    <property type="component" value="Unassembled WGS sequence"/>
</dbReference>
<evidence type="ECO:0000313" key="3">
    <source>
        <dbReference type="Proteomes" id="UP000777784"/>
    </source>
</evidence>
<dbReference type="EMBL" id="JAHJDP010000087">
    <property type="protein sequence ID" value="MBU2692243.1"/>
    <property type="molecule type" value="Genomic_DNA"/>
</dbReference>
<dbReference type="AlphaFoldDB" id="A0A948WDW9"/>
<comment type="caution">
    <text evidence="2">The sequence shown here is derived from an EMBL/GenBank/DDBJ whole genome shotgun (WGS) entry which is preliminary data.</text>
</comment>
<sequence length="132" mass="14337">MKRSEGITMLACWHFAVAGLFSIGFMVAQGVLALAWNGLFGVSGGELTLLTVLLSGASLLVAASAVLFFIAGWGLWRQRPWARRMAMVLACMELFKFPTGTVIGSLTLWYFLNHNDLRGMPAPVYREVAGAP</sequence>
<feature type="transmembrane region" description="Helical" evidence="1">
    <location>
        <begin position="49"/>
        <end position="76"/>
    </location>
</feature>
<organism evidence="2 3">
    <name type="scientific">Eiseniibacteriota bacterium</name>
    <dbReference type="NCBI Taxonomy" id="2212470"/>
    <lineage>
        <taxon>Bacteria</taxon>
        <taxon>Candidatus Eiseniibacteriota</taxon>
    </lineage>
</organism>